<comment type="caution">
    <text evidence="2">The sequence shown here is derived from an EMBL/GenBank/DDBJ whole genome shotgun (WGS) entry which is preliminary data.</text>
</comment>
<proteinExistence type="predicted"/>
<sequence>MSSRRLTIYIDAVKTPQSGKYLKIGNSFHNFLALAEEEHRRFTTIVNESPHLLSVQPKCQKYPWKEPNGELHLVNDDREYFRKTANNVCYVVGTDFSVTNSSAAKCECQTGWYGIACSIPDSVWKSKLRKPHLEKIEPRLSKWPRKLIHAFPFNNEFEFLEARIAEYHDVVDVFMILESNYTANGSAKPLYLLNRLKSGYIRQYACKIIHVFLDYFPDEGIINGWIIDDLLRDYLSQHGLKHQLKNYNSEDIFFMTDADELPRKQTVAIQNLLTSI</sequence>
<accession>A0AAD9IQX2</accession>
<dbReference type="EMBL" id="JAODUP010001877">
    <property type="protein sequence ID" value="KAK2139291.1"/>
    <property type="molecule type" value="Genomic_DNA"/>
</dbReference>
<gene>
    <name evidence="2" type="ORF">LSH36_1881g00012</name>
</gene>
<evidence type="ECO:0000259" key="1">
    <source>
        <dbReference type="PROSITE" id="PS01186"/>
    </source>
</evidence>
<protein>
    <recommendedName>
        <fullName evidence="1">EGF-like domain-containing protein</fullName>
    </recommendedName>
</protein>
<dbReference type="GO" id="GO:0016020">
    <property type="term" value="C:membrane"/>
    <property type="evidence" value="ECO:0007669"/>
    <property type="project" value="InterPro"/>
</dbReference>
<evidence type="ECO:0000313" key="2">
    <source>
        <dbReference type="EMBL" id="KAK2139291.1"/>
    </source>
</evidence>
<dbReference type="AlphaFoldDB" id="A0AAD9IQX2"/>
<keyword evidence="3" id="KW-1185">Reference proteome</keyword>
<dbReference type="InterPro" id="IPR000742">
    <property type="entry name" value="EGF"/>
</dbReference>
<reference evidence="2" key="1">
    <citation type="journal article" date="2023" name="Mol. Biol. Evol.">
        <title>Third-Generation Sequencing Reveals the Adaptive Role of the Epigenome in Three Deep-Sea Polychaetes.</title>
        <authorList>
            <person name="Perez M."/>
            <person name="Aroh O."/>
            <person name="Sun Y."/>
            <person name="Lan Y."/>
            <person name="Juniper S.K."/>
            <person name="Young C.R."/>
            <person name="Angers B."/>
            <person name="Qian P.Y."/>
        </authorList>
    </citation>
    <scope>NUCLEOTIDE SEQUENCE</scope>
    <source>
        <strain evidence="2">P08H-3</strain>
    </source>
</reference>
<dbReference type="Proteomes" id="UP001208570">
    <property type="component" value="Unassembled WGS sequence"/>
</dbReference>
<dbReference type="InterPro" id="IPR006813">
    <property type="entry name" value="Glyco_trans_17"/>
</dbReference>
<organism evidence="2 3">
    <name type="scientific">Paralvinella palmiformis</name>
    <dbReference type="NCBI Taxonomy" id="53620"/>
    <lineage>
        <taxon>Eukaryota</taxon>
        <taxon>Metazoa</taxon>
        <taxon>Spiralia</taxon>
        <taxon>Lophotrochozoa</taxon>
        <taxon>Annelida</taxon>
        <taxon>Polychaeta</taxon>
        <taxon>Sedentaria</taxon>
        <taxon>Canalipalpata</taxon>
        <taxon>Terebellida</taxon>
        <taxon>Terebelliformia</taxon>
        <taxon>Alvinellidae</taxon>
        <taxon>Paralvinella</taxon>
    </lineage>
</organism>
<name>A0AAD9IQX2_9ANNE</name>
<evidence type="ECO:0000313" key="3">
    <source>
        <dbReference type="Proteomes" id="UP001208570"/>
    </source>
</evidence>
<dbReference type="PANTHER" id="PTHR12224:SF0">
    <property type="entry name" value="BETA-1,4-MANNOSYL-GLYCOPROTEIN 4-BETA-N-ACETYLGLUCOSAMINYLTRANSFERASE"/>
    <property type="match status" value="1"/>
</dbReference>
<dbReference type="PANTHER" id="PTHR12224">
    <property type="entry name" value="BETA-1,4-MANNOSYL-GLYCOPROTEIN BETA-1,4-N-ACETYLGLUCOSAMINYL-TRANSFERASE"/>
    <property type="match status" value="1"/>
</dbReference>
<dbReference type="GO" id="GO:0003830">
    <property type="term" value="F:beta-1,4-mannosylglycoprotein 4-beta-N-acetylglucosaminyltransferase activity"/>
    <property type="evidence" value="ECO:0007669"/>
    <property type="project" value="InterPro"/>
</dbReference>
<dbReference type="Pfam" id="PF04724">
    <property type="entry name" value="Glyco_transf_17"/>
    <property type="match status" value="1"/>
</dbReference>
<dbReference type="PROSITE" id="PS01186">
    <property type="entry name" value="EGF_2"/>
    <property type="match status" value="1"/>
</dbReference>
<feature type="domain" description="EGF-like" evidence="1">
    <location>
        <begin position="106"/>
        <end position="117"/>
    </location>
</feature>
<dbReference type="GO" id="GO:0006044">
    <property type="term" value="P:N-acetylglucosamine metabolic process"/>
    <property type="evidence" value="ECO:0007669"/>
    <property type="project" value="TreeGrafter"/>
</dbReference>